<dbReference type="KEGG" id="bbes:BESB_074340"/>
<feature type="region of interest" description="Disordered" evidence="1">
    <location>
        <begin position="1157"/>
        <end position="1185"/>
    </location>
</feature>
<proteinExistence type="predicted"/>
<dbReference type="GeneID" id="40312360"/>
<protein>
    <submittedName>
        <fullName evidence="2">Uncharacterized protein</fullName>
    </submittedName>
</protein>
<feature type="compositionally biased region" description="Low complexity" evidence="1">
    <location>
        <begin position="817"/>
        <end position="847"/>
    </location>
</feature>
<feature type="compositionally biased region" description="Low complexity" evidence="1">
    <location>
        <begin position="1008"/>
        <end position="1019"/>
    </location>
</feature>
<sequence>MDAPDRTRGAESGALHRPVQRQAAGTGAEEGRLAGRKKQSPTPSVGASGATATSLPTFEVGRGEEIGYLFRRDNSPLSPLPPPCFASFAALAALRAAVESHAKARAGREGQDEETKDETPVRRKRRSCVERGEAQPRDGHVSTCAASVCSPQSLHRARKSGRSTVPRGSSRSRRRARQQVESDACRVFESTPLDGGTRSNLDTRPKTSSKRADSPFCDAGEGRFCVSVKDSASPSSPPVAEDCGFSCGTTLRADLSPLRLSLRAKARSASRASLHFADLAPGQPSREGTVEGSAGAVLPPDVQASGCGVRSVLLCSWSGLCRRSENLNSERAGKRSEGVNCRSSSFPRCGRSQSQRGSGARPRFWEFGGDCTGGRAKEAVDELRRRCGASCLTVRMPVASSPAQLSLSSRSSLVPAPELPSSLSSDEASAVQAAGIETGQVPGRPWLAPAAACLAELSPSGPSSPLPPWPSSRLQAHEEKSTSPLAHRCASEPLSAATAASTACLPSSASAASVVARDLEGEGEGELRLSTRGGGEPVERLPEAGGLEEDSLGTAGVIINEELRRLLCAASQEARSECDVLQERLRKLSAENARRAAALRPHDFKEDSSLCRPTDASPEGGGVSPGLLLCAPRRRRQAGTFSSRDEALSTPTLESLERENLRIFSSPSGSRPQLVGRRCSAACAPPSPEFSVPSVSSRQSCGQVLCVPPSAPDSIGDDEGGRASFLRRESWGRAWQEESCLGSCCPSCGDASSHPCATYPHDGAQARRRGNTSFVPLRSVAAHSGDAPFSLSHASRFMPHASEAKCREGGLSCHSLDPSLSSPAQQQQQHALGLGSSRQAAASVRSSGPEGRSASLAAAENREQQWDYSGFRRRLPLASSSVEGSDFGTITLRRSQSDELAARASSGSRGCGREAEACVRAYQSTRRMSPLCERLHTEPHDERVSRGGSEACGGETEASARRLERGSGGGGALRKVSGKNPPEGQPEGECAAQMSNPPSSQGAQNGFRASSASSTSPGTSRGFFGRVFSFLRRKTTRQEVCEGVCDASNTAAISAAEIGTCAEGGRDMRGAVARAAGPNRLATYGGDAGFPKADTDASASFPARGPRENSTRCGSDDEGGSFEQTRGVVKARERGSTAALRPAGQTKWLTALSGEEVRRGTWDSTSTRTSSQTRASRGGRGAVHVSSPDGFSHLSCLTPESFPVETAAPLEASPWAPTAAFKEERARPQLAGDADGGASAGHCLDRVLWTPNLEESDYCCGSASETGTQSFGRTSGRGGGDGEGLCSSFSVVKNVAKDCPRCRRQVLLEVLRVLGGAGKDQRVGCAPRQRRRVVRAAPVQPLGFCTCWVPKRDPRDEGGPTFAGDKSASLREERGVVHAAETVVDSSGSYGSAFVKGAAGMRPLSSGSHMEAAPDRPAGSCFEGARARGQEALRKAGERTADSPEEATEAGLWVKAMMLMDM</sequence>
<feature type="region of interest" description="Disordered" evidence="1">
    <location>
        <begin position="817"/>
        <end position="863"/>
    </location>
</feature>
<reference evidence="2 3" key="1">
    <citation type="submission" date="2017-09" db="EMBL/GenBank/DDBJ databases">
        <title>Genome sequencing of Besnoitia besnoiti strain Bb-Ger1.</title>
        <authorList>
            <person name="Schares G."/>
            <person name="Venepally P."/>
            <person name="Lorenzi H.A."/>
        </authorList>
    </citation>
    <scope>NUCLEOTIDE SEQUENCE [LARGE SCALE GENOMIC DNA]</scope>
    <source>
        <strain evidence="2 3">Bb-Ger1</strain>
    </source>
</reference>
<name>A0A2A9MFY0_BESBE</name>
<feature type="compositionally biased region" description="Low complexity" evidence="1">
    <location>
        <begin position="1162"/>
        <end position="1176"/>
    </location>
</feature>
<comment type="caution">
    <text evidence="2">The sequence shown here is derived from an EMBL/GenBank/DDBJ whole genome shotgun (WGS) entry which is preliminary data.</text>
</comment>
<feature type="compositionally biased region" description="Basic and acidic residues" evidence="1">
    <location>
        <begin position="201"/>
        <end position="213"/>
    </location>
</feature>
<keyword evidence="3" id="KW-1185">Reference proteome</keyword>
<feature type="region of interest" description="Disordered" evidence="1">
    <location>
        <begin position="98"/>
        <end position="215"/>
    </location>
</feature>
<feature type="compositionally biased region" description="Polar residues" evidence="1">
    <location>
        <begin position="40"/>
        <end position="56"/>
    </location>
</feature>
<feature type="region of interest" description="Disordered" evidence="1">
    <location>
        <begin position="1"/>
        <end position="58"/>
    </location>
</feature>
<accession>A0A2A9MFY0</accession>
<dbReference type="RefSeq" id="XP_029218291.1">
    <property type="nucleotide sequence ID" value="XM_029365807.1"/>
</dbReference>
<dbReference type="Proteomes" id="UP000224006">
    <property type="component" value="Unassembled WGS sequence"/>
</dbReference>
<feature type="compositionally biased region" description="Basic and acidic residues" evidence="1">
    <location>
        <begin position="517"/>
        <end position="529"/>
    </location>
</feature>
<dbReference type="EMBL" id="NWUJ01000007">
    <property type="protein sequence ID" value="PFH34282.1"/>
    <property type="molecule type" value="Genomic_DNA"/>
</dbReference>
<evidence type="ECO:0000256" key="1">
    <source>
        <dbReference type="SAM" id="MobiDB-lite"/>
    </source>
</evidence>
<feature type="region of interest" description="Disordered" evidence="1">
    <location>
        <begin position="606"/>
        <end position="627"/>
    </location>
</feature>
<gene>
    <name evidence="2" type="ORF">BESB_074340</name>
</gene>
<feature type="compositionally biased region" description="Polar residues" evidence="1">
    <location>
        <begin position="993"/>
        <end position="1004"/>
    </location>
</feature>
<feature type="region of interest" description="Disordered" evidence="1">
    <location>
        <begin position="405"/>
        <end position="426"/>
    </location>
</feature>
<feature type="region of interest" description="Disordered" evidence="1">
    <location>
        <begin position="458"/>
        <end position="488"/>
    </location>
</feature>
<evidence type="ECO:0000313" key="2">
    <source>
        <dbReference type="EMBL" id="PFH34282.1"/>
    </source>
</evidence>
<feature type="region of interest" description="Disordered" evidence="1">
    <location>
        <begin position="936"/>
        <end position="1019"/>
    </location>
</feature>
<feature type="compositionally biased region" description="Basic and acidic residues" evidence="1">
    <location>
        <begin position="117"/>
        <end position="140"/>
    </location>
</feature>
<feature type="compositionally biased region" description="Basic and acidic residues" evidence="1">
    <location>
        <begin position="98"/>
        <end position="110"/>
    </location>
</feature>
<feature type="compositionally biased region" description="Low complexity" evidence="1">
    <location>
        <begin position="405"/>
        <end position="416"/>
    </location>
</feature>
<feature type="region of interest" description="Disordered" evidence="1">
    <location>
        <begin position="516"/>
        <end position="543"/>
    </location>
</feature>
<evidence type="ECO:0000313" key="3">
    <source>
        <dbReference type="Proteomes" id="UP000224006"/>
    </source>
</evidence>
<dbReference type="VEuPathDB" id="ToxoDB:BESB_074340"/>
<feature type="compositionally biased region" description="Basic and acidic residues" evidence="1">
    <location>
        <begin position="936"/>
        <end position="945"/>
    </location>
</feature>
<feature type="region of interest" description="Disordered" evidence="1">
    <location>
        <begin position="1097"/>
        <end position="1141"/>
    </location>
</feature>
<organism evidence="2 3">
    <name type="scientific">Besnoitia besnoiti</name>
    <name type="common">Apicomplexan protozoan</name>
    <dbReference type="NCBI Taxonomy" id="94643"/>
    <lineage>
        <taxon>Eukaryota</taxon>
        <taxon>Sar</taxon>
        <taxon>Alveolata</taxon>
        <taxon>Apicomplexa</taxon>
        <taxon>Conoidasida</taxon>
        <taxon>Coccidia</taxon>
        <taxon>Eucoccidiorida</taxon>
        <taxon>Eimeriorina</taxon>
        <taxon>Sarcocystidae</taxon>
        <taxon>Besnoitia</taxon>
    </lineage>
</organism>